<dbReference type="AlphaFoldDB" id="A0A3Q3ISX1"/>
<name>A0A3Q3ISX1_MONAL</name>
<keyword evidence="5" id="KW-1185">Reference proteome</keyword>
<evidence type="ECO:0000259" key="3">
    <source>
        <dbReference type="PROSITE" id="PS51304"/>
    </source>
</evidence>
<feature type="domain" description="Galectin" evidence="3">
    <location>
        <begin position="1"/>
        <end position="77"/>
    </location>
</feature>
<sequence length="77" mass="8721">MTFKEGHEFKIRIKPNDGCCSFAINIGHDPENIALHFNPRFDSEVIVCNSLSGGIFSKIHLRAVTDRNFSPSQFLRV</sequence>
<evidence type="ECO:0000256" key="1">
    <source>
        <dbReference type="ARBA" id="ARBA00022734"/>
    </source>
</evidence>
<dbReference type="Pfam" id="PF00337">
    <property type="entry name" value="Gal-bind_lectin"/>
    <property type="match status" value="1"/>
</dbReference>
<dbReference type="Gene3D" id="2.60.120.200">
    <property type="match status" value="1"/>
</dbReference>
<dbReference type="Proteomes" id="UP000261600">
    <property type="component" value="Unplaced"/>
</dbReference>
<dbReference type="InterPro" id="IPR001079">
    <property type="entry name" value="Galectin_CRD"/>
</dbReference>
<protein>
    <recommendedName>
        <fullName evidence="2">Galectin</fullName>
    </recommendedName>
</protein>
<dbReference type="GO" id="GO:0030246">
    <property type="term" value="F:carbohydrate binding"/>
    <property type="evidence" value="ECO:0007669"/>
    <property type="project" value="UniProtKB-UniRule"/>
</dbReference>
<evidence type="ECO:0000313" key="4">
    <source>
        <dbReference type="Ensembl" id="ENSMALP00000007065.1"/>
    </source>
</evidence>
<dbReference type="Ensembl" id="ENSMALT00000007212.1">
    <property type="protein sequence ID" value="ENSMALP00000007065.1"/>
    <property type="gene ID" value="ENSMALG00000005032.1"/>
</dbReference>
<dbReference type="SUPFAM" id="SSF49899">
    <property type="entry name" value="Concanavalin A-like lectins/glucanases"/>
    <property type="match status" value="1"/>
</dbReference>
<keyword evidence="1 2" id="KW-0430">Lectin</keyword>
<evidence type="ECO:0000313" key="5">
    <source>
        <dbReference type="Proteomes" id="UP000261600"/>
    </source>
</evidence>
<evidence type="ECO:0000256" key="2">
    <source>
        <dbReference type="RuleBase" id="RU102079"/>
    </source>
</evidence>
<reference evidence="4" key="2">
    <citation type="submission" date="2025-09" db="UniProtKB">
        <authorList>
            <consortium name="Ensembl"/>
        </authorList>
    </citation>
    <scope>IDENTIFICATION</scope>
</reference>
<dbReference type="PROSITE" id="PS51304">
    <property type="entry name" value="GALECTIN"/>
    <property type="match status" value="1"/>
</dbReference>
<proteinExistence type="predicted"/>
<reference evidence="4" key="1">
    <citation type="submission" date="2025-08" db="UniProtKB">
        <authorList>
            <consortium name="Ensembl"/>
        </authorList>
    </citation>
    <scope>IDENTIFICATION</scope>
</reference>
<accession>A0A3Q3ISX1</accession>
<dbReference type="InterPro" id="IPR013320">
    <property type="entry name" value="ConA-like_dom_sf"/>
</dbReference>
<organism evidence="4 5">
    <name type="scientific">Monopterus albus</name>
    <name type="common">Swamp eel</name>
    <dbReference type="NCBI Taxonomy" id="43700"/>
    <lineage>
        <taxon>Eukaryota</taxon>
        <taxon>Metazoa</taxon>
        <taxon>Chordata</taxon>
        <taxon>Craniata</taxon>
        <taxon>Vertebrata</taxon>
        <taxon>Euteleostomi</taxon>
        <taxon>Actinopterygii</taxon>
        <taxon>Neopterygii</taxon>
        <taxon>Teleostei</taxon>
        <taxon>Neoteleostei</taxon>
        <taxon>Acanthomorphata</taxon>
        <taxon>Anabantaria</taxon>
        <taxon>Synbranchiformes</taxon>
        <taxon>Synbranchidae</taxon>
        <taxon>Monopterus</taxon>
    </lineage>
</organism>